<dbReference type="InterPro" id="IPR000073">
    <property type="entry name" value="AB_hydrolase_1"/>
</dbReference>
<keyword evidence="1 4" id="KW-0808">Transferase</keyword>
<feature type="active site" description="Nucleophile" evidence="2">
    <location>
        <position position="128"/>
    </location>
</feature>
<accession>A0A255ZYR1</accession>
<dbReference type="GO" id="GO:0009092">
    <property type="term" value="P:homoserine metabolic process"/>
    <property type="evidence" value="ECO:0007669"/>
    <property type="project" value="TreeGrafter"/>
</dbReference>
<protein>
    <submittedName>
        <fullName evidence="4">Homoserine acetyltransferase</fullName>
    </submittedName>
</protein>
<feature type="active site" evidence="2">
    <location>
        <position position="271"/>
    </location>
</feature>
<evidence type="ECO:0000313" key="4">
    <source>
        <dbReference type="EMBL" id="OYQ46014.1"/>
    </source>
</evidence>
<dbReference type="RefSeq" id="WP_094485714.1">
    <property type="nucleotide sequence ID" value="NZ_NOXX01000173.1"/>
</dbReference>
<dbReference type="Pfam" id="PF00561">
    <property type="entry name" value="Abhydrolase_1"/>
    <property type="match status" value="1"/>
</dbReference>
<dbReference type="SUPFAM" id="SSF53474">
    <property type="entry name" value="alpha/beta-Hydrolases"/>
    <property type="match status" value="1"/>
</dbReference>
<evidence type="ECO:0000256" key="1">
    <source>
        <dbReference type="ARBA" id="ARBA00022679"/>
    </source>
</evidence>
<gene>
    <name evidence="4" type="ORF">CHX27_05255</name>
</gene>
<evidence type="ECO:0000313" key="5">
    <source>
        <dbReference type="Proteomes" id="UP000216035"/>
    </source>
</evidence>
<dbReference type="InterPro" id="IPR008220">
    <property type="entry name" value="HAT_MetX-like"/>
</dbReference>
<name>A0A255ZYR1_9FLAO</name>
<sequence length="335" mass="37778">MAHLFNIPLTDLRLQNGYTYAKPVLTYQVFGQTLGTAAVVVVNHALTGNSNVSGPEGWWSELVGSGKTIDTDVFTVIAFNIPGNGYDKNPANLISEYKQFTVRDIAQLFWNGLHALGIERIFAVIGGSLGGAIAWEMAVLQPRSIGHLIPIATDWKATDWVIAQVLIQDQILNNSDDPIADARLHAMLLYRTPESINQRFGRTRTNESSVFQVERWLLNHGIKLKNRFTLSAYKLMNHLLKTNDITKERADFLQVIRNVTAAIHIVAVDTDLFFTAAENRKTFEILKTKRENIFLHQINSVHGHDAFLIENEQLSQILNPIFHTQKTNTYVSYNH</sequence>
<dbReference type="OrthoDB" id="9800754at2"/>
<proteinExistence type="predicted"/>
<dbReference type="GO" id="GO:0004414">
    <property type="term" value="F:homoserine O-acetyltransferase activity"/>
    <property type="evidence" value="ECO:0007669"/>
    <property type="project" value="TreeGrafter"/>
</dbReference>
<comment type="caution">
    <text evidence="4">The sequence shown here is derived from an EMBL/GenBank/DDBJ whole genome shotgun (WGS) entry which is preliminary data.</text>
</comment>
<evidence type="ECO:0000256" key="2">
    <source>
        <dbReference type="PIRSR" id="PIRSR000443-1"/>
    </source>
</evidence>
<dbReference type="Proteomes" id="UP000216035">
    <property type="component" value="Unassembled WGS sequence"/>
</dbReference>
<dbReference type="AlphaFoldDB" id="A0A255ZYR1"/>
<reference evidence="4 5" key="1">
    <citation type="submission" date="2017-07" db="EMBL/GenBank/DDBJ databases">
        <title>Flavobacterium cyanobacteriorum sp. nov., isolated from cyanobacterial aggregates in a eutrophic lake.</title>
        <authorList>
            <person name="Cai H."/>
        </authorList>
    </citation>
    <scope>NUCLEOTIDE SEQUENCE [LARGE SCALE GENOMIC DNA]</scope>
    <source>
        <strain evidence="4 5">TH167</strain>
    </source>
</reference>
<dbReference type="PIRSF" id="PIRSF000443">
    <property type="entry name" value="Homoser_Ac_trans"/>
    <property type="match status" value="1"/>
</dbReference>
<feature type="domain" description="AB hydrolase-1" evidence="3">
    <location>
        <begin position="39"/>
        <end position="158"/>
    </location>
</feature>
<dbReference type="GO" id="GO:0009086">
    <property type="term" value="P:methionine biosynthetic process"/>
    <property type="evidence" value="ECO:0007669"/>
    <property type="project" value="TreeGrafter"/>
</dbReference>
<keyword evidence="5" id="KW-1185">Reference proteome</keyword>
<dbReference type="PANTHER" id="PTHR32268:SF11">
    <property type="entry name" value="HOMOSERINE O-ACETYLTRANSFERASE"/>
    <property type="match status" value="1"/>
</dbReference>
<dbReference type="PANTHER" id="PTHR32268">
    <property type="entry name" value="HOMOSERINE O-ACETYLTRANSFERASE"/>
    <property type="match status" value="1"/>
</dbReference>
<feature type="active site" evidence="2">
    <location>
        <position position="304"/>
    </location>
</feature>
<dbReference type="Gene3D" id="3.40.50.1820">
    <property type="entry name" value="alpha/beta hydrolase"/>
    <property type="match status" value="1"/>
</dbReference>
<dbReference type="InterPro" id="IPR029058">
    <property type="entry name" value="AB_hydrolase_fold"/>
</dbReference>
<organism evidence="4 5">
    <name type="scientific">Flavobacterium aurantiibacter</name>
    <dbReference type="NCBI Taxonomy" id="2023067"/>
    <lineage>
        <taxon>Bacteria</taxon>
        <taxon>Pseudomonadati</taxon>
        <taxon>Bacteroidota</taxon>
        <taxon>Flavobacteriia</taxon>
        <taxon>Flavobacteriales</taxon>
        <taxon>Flavobacteriaceae</taxon>
        <taxon>Flavobacterium</taxon>
    </lineage>
</organism>
<dbReference type="EMBL" id="NOXX01000173">
    <property type="protein sequence ID" value="OYQ46014.1"/>
    <property type="molecule type" value="Genomic_DNA"/>
</dbReference>
<evidence type="ECO:0000259" key="3">
    <source>
        <dbReference type="Pfam" id="PF00561"/>
    </source>
</evidence>